<feature type="compositionally biased region" description="Acidic residues" evidence="7">
    <location>
        <begin position="788"/>
        <end position="798"/>
    </location>
</feature>
<feature type="compositionally biased region" description="Polar residues" evidence="7">
    <location>
        <begin position="407"/>
        <end position="426"/>
    </location>
</feature>
<feature type="region of interest" description="Disordered" evidence="7">
    <location>
        <begin position="1053"/>
        <end position="1175"/>
    </location>
</feature>
<dbReference type="SUPFAM" id="SSF50978">
    <property type="entry name" value="WD40 repeat-like"/>
    <property type="match status" value="1"/>
</dbReference>
<sequence>GMFIATGSTDHVIRIYYLGSESPEKMAELESHTDKVVAVQFCNNGDRNNVASGEDKVTKLKVTMVAWDRYDATVITAVNNFLLKVWNSSTGQLLHSLSGHDDEVFVLEAHPFDQRIVLSAGHDGNIFIWDIDKGTKIRNYFNMIEGQGHGAVFDCKFSPDGQHFACTDSHGHLLLFGFGCSKYYEKIPDQMFFHTDYRPLIRDANNYVLDEQTQQAPHLMPPPFLVDVDGNPHPTRFQRLVPGRENCKDEQLIPQLGYVANGDGEVVEQVIGQQTNDQDESILDGMIRELQREQDLRLINEGETLPNPPLNRSHSVNGALRSPALEIASPPNVGLRRSGQIEGVRQMHHNAPRSQMATERDLMAWSRRVVVNELPPGISKVQEECRAAKGEIEIGLYTVEKKRKPSHTLQRVSQFTRNETVGTSDASVDDPVATWQSDSSSSDSSSEYSDWTADAGINLQPPKRQTRQAARKICSSSEDENLKGTKGVEQKRRKLKQPRKKEQEFVKTVGIKYEVGPPTLCCLKLAFLDPITGKMTGESFSIKYHDMPDVIDFLVLHQFYNEAKERNWQIGDRFRSIIDDAWWFGTVESQQPFQAEYPDSSFQCYSVHWDNNEREKMSPWDMEPIPEGTAYPEEVGAGVPVTPDELTALLYKPQEGEWGAHSRDEECERVIRGIEQLLSLDISNPFAVPVDLSAYPMYCTVVAYPTDLTTIRRRLENRFYRRISALMWEVRYIEHNARTFNEPDSPIVKAAKIVTDVLLRFIGDQSCTDILDIYNKVKAEDLSSTDEEEEVAEVDVDSDAPGTSSGKRRVRRRIKRQPMKGSPDAWKEQCKQLLNLIYEREDSEPFRQPVDLFSYPIYSMTLRLSALFENHMKNIISEYKSAVQCQKRKRPRYRKRLRSSSSSPSTSRASSPKGKQKQMKIQPKTNQNTSLPLTRTSSSVSSHVSDTTEEPLGSATGEEVEVQPSSSGSNAQNRSGNTIDLGKIKPIRSKLTPVKQEPQFAYTKHKGHLWWLAQSWIISRACHKDIQDHSPDGPLTNGDGREPRTGVKRKLISASEDEHLEEGEAEEEENKKRELKEKSEQIKITLMETTTTAKLCNPRNPKEKSKENSPVGKGPGRAEGQGGEVDGEGGGDGAEEEEAVEVEEAVAEEEEVVAGAEEEAEEAEEPHEEPPEQNVPELRMTNLKLCLEDNSVKTCLEADSVDHLESERGTKAEELSCITTILIMTILCTPRIL</sequence>
<dbReference type="PRINTS" id="PR00503">
    <property type="entry name" value="BROMODOMAIN"/>
</dbReference>
<evidence type="ECO:0000256" key="1">
    <source>
        <dbReference type="ARBA" id="ARBA00022553"/>
    </source>
</evidence>
<evidence type="ECO:0000256" key="4">
    <source>
        <dbReference type="ARBA" id="ARBA00023117"/>
    </source>
</evidence>
<keyword evidence="10" id="KW-1185">Reference proteome</keyword>
<dbReference type="InterPro" id="IPR015943">
    <property type="entry name" value="WD40/YVTN_repeat-like_dom_sf"/>
</dbReference>
<dbReference type="OrthoDB" id="538223at2759"/>
<dbReference type="PANTHER" id="PTHR16266">
    <property type="entry name" value="WD REPEAT DOMAIN 9"/>
    <property type="match status" value="1"/>
</dbReference>
<dbReference type="Pfam" id="PF00439">
    <property type="entry name" value="Bromodomain"/>
    <property type="match status" value="1"/>
</dbReference>
<feature type="region of interest" description="Disordered" evidence="7">
    <location>
        <begin position="883"/>
        <end position="984"/>
    </location>
</feature>
<dbReference type="InterPro" id="IPR036322">
    <property type="entry name" value="WD40_repeat_dom_sf"/>
</dbReference>
<dbReference type="CDD" id="cd05529">
    <property type="entry name" value="Bromo_WDR9_I_like"/>
    <property type="match status" value="1"/>
</dbReference>
<feature type="compositionally biased region" description="Acidic residues" evidence="7">
    <location>
        <begin position="1125"/>
        <end position="1167"/>
    </location>
</feature>
<keyword evidence="4 5" id="KW-0103">Bromodomain</keyword>
<feature type="compositionally biased region" description="Low complexity" evidence="7">
    <location>
        <begin position="899"/>
        <end position="913"/>
    </location>
</feature>
<dbReference type="InterPro" id="IPR052060">
    <property type="entry name" value="Bromo_WD_repeat"/>
</dbReference>
<keyword evidence="2 6" id="KW-0853">WD repeat</keyword>
<feature type="compositionally biased region" description="Acidic residues" evidence="7">
    <location>
        <begin position="1058"/>
        <end position="1068"/>
    </location>
</feature>
<evidence type="ECO:0000256" key="7">
    <source>
        <dbReference type="SAM" id="MobiDB-lite"/>
    </source>
</evidence>
<organism evidence="9 10">
    <name type="scientific">Bambusicola thoracicus</name>
    <name type="common">Chinese bamboo-partridge</name>
    <name type="synonym">Perdix thoracica</name>
    <dbReference type="NCBI Taxonomy" id="9083"/>
    <lineage>
        <taxon>Eukaryota</taxon>
        <taxon>Metazoa</taxon>
        <taxon>Chordata</taxon>
        <taxon>Craniata</taxon>
        <taxon>Vertebrata</taxon>
        <taxon>Euteleostomi</taxon>
        <taxon>Archelosauria</taxon>
        <taxon>Archosauria</taxon>
        <taxon>Dinosauria</taxon>
        <taxon>Saurischia</taxon>
        <taxon>Theropoda</taxon>
        <taxon>Coelurosauria</taxon>
        <taxon>Aves</taxon>
        <taxon>Neognathae</taxon>
        <taxon>Galloanserae</taxon>
        <taxon>Galliformes</taxon>
        <taxon>Phasianidae</taxon>
        <taxon>Perdicinae</taxon>
        <taxon>Bambusicola</taxon>
    </lineage>
</organism>
<proteinExistence type="predicted"/>
<feature type="compositionally biased region" description="Low complexity" evidence="7">
    <location>
        <begin position="437"/>
        <end position="450"/>
    </location>
</feature>
<dbReference type="PROSITE" id="PS00678">
    <property type="entry name" value="WD_REPEATS_1"/>
    <property type="match status" value="1"/>
</dbReference>
<dbReference type="AlphaFoldDB" id="A0A2P4TB80"/>
<dbReference type="Pfam" id="PF25313">
    <property type="entry name" value="BRWD_AD"/>
    <property type="match status" value="1"/>
</dbReference>
<dbReference type="EMBL" id="PPHD01003240">
    <property type="protein sequence ID" value="POI33588.1"/>
    <property type="molecule type" value="Genomic_DNA"/>
</dbReference>
<dbReference type="GO" id="GO:0005634">
    <property type="term" value="C:nucleus"/>
    <property type="evidence" value="ECO:0007669"/>
    <property type="project" value="TreeGrafter"/>
</dbReference>
<dbReference type="FunFam" id="2.130.10.10:FF:000222">
    <property type="entry name" value="Bromodomain and WD repeat domain containing 3"/>
    <property type="match status" value="1"/>
</dbReference>
<dbReference type="Gene3D" id="1.20.920.10">
    <property type="entry name" value="Bromodomain-like"/>
    <property type="match status" value="2"/>
</dbReference>
<dbReference type="GO" id="GO:0006357">
    <property type="term" value="P:regulation of transcription by RNA polymerase II"/>
    <property type="evidence" value="ECO:0007669"/>
    <property type="project" value="TreeGrafter"/>
</dbReference>
<feature type="compositionally biased region" description="Basic and acidic residues" evidence="7">
    <location>
        <begin position="480"/>
        <end position="490"/>
    </location>
</feature>
<dbReference type="SMART" id="SM00320">
    <property type="entry name" value="WD40"/>
    <property type="match status" value="3"/>
</dbReference>
<gene>
    <name evidence="9" type="ORF">CIB84_002660</name>
</gene>
<reference evidence="9 10" key="1">
    <citation type="submission" date="2018-01" db="EMBL/GenBank/DDBJ databases">
        <title>Comparison of the Chinese Bamboo Partridge and Red Junglefowl genome sequences highlights the importance of demography in genome evolution.</title>
        <authorList>
            <person name="Tiley G.P."/>
            <person name="Kimball R.T."/>
            <person name="Braun E.L."/>
            <person name="Burleigh J.G."/>
        </authorList>
    </citation>
    <scope>NUCLEOTIDE SEQUENCE [LARGE SCALE GENOMIC DNA]</scope>
    <source>
        <strain evidence="9">RTK389</strain>
        <tissue evidence="9">Blood</tissue>
    </source>
</reference>
<feature type="non-terminal residue" evidence="9">
    <location>
        <position position="1"/>
    </location>
</feature>
<dbReference type="GO" id="GO:0008360">
    <property type="term" value="P:regulation of cell shape"/>
    <property type="evidence" value="ECO:0007669"/>
    <property type="project" value="TreeGrafter"/>
</dbReference>
<evidence type="ECO:0000256" key="3">
    <source>
        <dbReference type="ARBA" id="ARBA00022737"/>
    </source>
</evidence>
<feature type="region of interest" description="Disordered" evidence="7">
    <location>
        <begin position="405"/>
        <end position="499"/>
    </location>
</feature>
<evidence type="ECO:0000256" key="5">
    <source>
        <dbReference type="PROSITE-ProRule" id="PRU00035"/>
    </source>
</evidence>
<dbReference type="SUPFAM" id="SSF47370">
    <property type="entry name" value="Bromodomain"/>
    <property type="match status" value="2"/>
</dbReference>
<feature type="compositionally biased region" description="Gly residues" evidence="7">
    <location>
        <begin position="1113"/>
        <end position="1124"/>
    </location>
</feature>
<dbReference type="FunFam" id="1.20.920.10:FF:000008">
    <property type="entry name" value="Bromodomain and WD repeat domain containing 3"/>
    <property type="match status" value="1"/>
</dbReference>
<dbReference type="PROSITE" id="PS50294">
    <property type="entry name" value="WD_REPEATS_REGION"/>
    <property type="match status" value="1"/>
</dbReference>
<evidence type="ECO:0000313" key="10">
    <source>
        <dbReference type="Proteomes" id="UP000237246"/>
    </source>
</evidence>
<keyword evidence="1" id="KW-0597">Phosphoprotein</keyword>
<dbReference type="InterPro" id="IPR001680">
    <property type="entry name" value="WD40_rpt"/>
</dbReference>
<evidence type="ECO:0000256" key="6">
    <source>
        <dbReference type="PROSITE-ProRule" id="PRU00221"/>
    </source>
</evidence>
<dbReference type="PROSITE" id="PS50014">
    <property type="entry name" value="BROMODOMAIN_2"/>
    <property type="match status" value="1"/>
</dbReference>
<keyword evidence="3" id="KW-0677">Repeat</keyword>
<feature type="compositionally biased region" description="Polar residues" evidence="7">
    <location>
        <begin position="963"/>
        <end position="978"/>
    </location>
</feature>
<dbReference type="Proteomes" id="UP000237246">
    <property type="component" value="Unassembled WGS sequence"/>
</dbReference>
<dbReference type="InterPro" id="IPR057451">
    <property type="entry name" value="BRWD/PHIP_AD"/>
</dbReference>
<dbReference type="GO" id="GO:0007010">
    <property type="term" value="P:cytoskeleton organization"/>
    <property type="evidence" value="ECO:0007669"/>
    <property type="project" value="TreeGrafter"/>
</dbReference>
<name>A0A2P4TB80_BAMTH</name>
<dbReference type="Pfam" id="PF00400">
    <property type="entry name" value="WD40"/>
    <property type="match status" value="2"/>
</dbReference>
<dbReference type="SMART" id="SM00297">
    <property type="entry name" value="BROMO"/>
    <property type="match status" value="1"/>
</dbReference>
<dbReference type="InterPro" id="IPR036427">
    <property type="entry name" value="Bromodomain-like_sf"/>
</dbReference>
<evidence type="ECO:0000259" key="8">
    <source>
        <dbReference type="PROSITE" id="PS50014"/>
    </source>
</evidence>
<feature type="compositionally biased region" description="Basic residues" evidence="7">
    <location>
        <begin position="806"/>
        <end position="818"/>
    </location>
</feature>
<comment type="caution">
    <text evidence="9">The sequence shown here is derived from an EMBL/GenBank/DDBJ whole genome shotgun (WGS) entry which is preliminary data.</text>
</comment>
<feature type="region of interest" description="Disordered" evidence="7">
    <location>
        <begin position="788"/>
        <end position="826"/>
    </location>
</feature>
<feature type="compositionally biased region" description="Basic residues" evidence="7">
    <location>
        <begin position="886"/>
        <end position="898"/>
    </location>
</feature>
<dbReference type="InterPro" id="IPR019775">
    <property type="entry name" value="WD40_repeat_CS"/>
</dbReference>
<feature type="domain" description="Bromo" evidence="8">
    <location>
        <begin position="678"/>
        <end position="748"/>
    </location>
</feature>
<evidence type="ECO:0000313" key="9">
    <source>
        <dbReference type="EMBL" id="POI33588.1"/>
    </source>
</evidence>
<dbReference type="PANTHER" id="PTHR16266:SF25">
    <property type="entry name" value="BROMODOMAIN AND WD REPEAT-CONTAINING PROTEIN 3"/>
    <property type="match status" value="1"/>
</dbReference>
<accession>A0A2P4TB80</accession>
<dbReference type="Gene3D" id="2.130.10.10">
    <property type="entry name" value="YVTN repeat-like/Quinoprotein amine dehydrogenase"/>
    <property type="match status" value="1"/>
</dbReference>
<feature type="repeat" description="WD" evidence="6">
    <location>
        <begin position="97"/>
        <end position="139"/>
    </location>
</feature>
<dbReference type="PROSITE" id="PS50082">
    <property type="entry name" value="WD_REPEATS_2"/>
    <property type="match status" value="1"/>
</dbReference>
<feature type="compositionally biased region" description="Basic and acidic residues" evidence="7">
    <location>
        <begin position="1069"/>
        <end position="1081"/>
    </location>
</feature>
<dbReference type="InterPro" id="IPR001487">
    <property type="entry name" value="Bromodomain"/>
</dbReference>
<feature type="compositionally biased region" description="Low complexity" evidence="7">
    <location>
        <begin position="929"/>
        <end position="945"/>
    </location>
</feature>
<protein>
    <recommendedName>
        <fullName evidence="8">Bromo domain-containing protein</fullName>
    </recommendedName>
</protein>
<evidence type="ECO:0000256" key="2">
    <source>
        <dbReference type="ARBA" id="ARBA00022574"/>
    </source>
</evidence>